<comment type="caution">
    <text evidence="1">The sequence shown here is derived from an EMBL/GenBank/DDBJ whole genome shotgun (WGS) entry which is preliminary data.</text>
</comment>
<keyword evidence="2" id="KW-1185">Reference proteome</keyword>
<organism evidence="1 2">
    <name type="scientific">Psychromonas aquatilis</name>
    <dbReference type="NCBI Taxonomy" id="2005072"/>
    <lineage>
        <taxon>Bacteria</taxon>
        <taxon>Pseudomonadati</taxon>
        <taxon>Pseudomonadota</taxon>
        <taxon>Gammaproteobacteria</taxon>
        <taxon>Alteromonadales</taxon>
        <taxon>Psychromonadaceae</taxon>
        <taxon>Psychromonas</taxon>
    </lineage>
</organism>
<protein>
    <submittedName>
        <fullName evidence="1">DUF2913 family protein</fullName>
    </submittedName>
</protein>
<dbReference type="RefSeq" id="WP_341596577.1">
    <property type="nucleotide sequence ID" value="NZ_JBAKAZ010000007.1"/>
</dbReference>
<reference evidence="1 2" key="1">
    <citation type="submission" date="2024-02" db="EMBL/GenBank/DDBJ databases">
        <title>Bacteria isolated from the canopy kelp, Nereocystis luetkeana.</title>
        <authorList>
            <person name="Pfister C.A."/>
            <person name="Younker I.T."/>
            <person name="Light S.H."/>
        </authorList>
    </citation>
    <scope>NUCLEOTIDE SEQUENCE [LARGE SCALE GENOMIC DNA]</scope>
    <source>
        <strain evidence="1 2">TI.1.05</strain>
    </source>
</reference>
<proteinExistence type="predicted"/>
<name>A0ABU9GMQ6_9GAMM</name>
<accession>A0ABU9GMQ6</accession>
<dbReference type="InterPro" id="IPR021316">
    <property type="entry name" value="DUF2913"/>
</dbReference>
<evidence type="ECO:0000313" key="2">
    <source>
        <dbReference type="Proteomes" id="UP001369082"/>
    </source>
</evidence>
<dbReference type="Proteomes" id="UP001369082">
    <property type="component" value="Unassembled WGS sequence"/>
</dbReference>
<evidence type="ECO:0000313" key="1">
    <source>
        <dbReference type="EMBL" id="MEL0628566.1"/>
    </source>
</evidence>
<dbReference type="Pfam" id="PF11140">
    <property type="entry name" value="DUF2913"/>
    <property type="match status" value="1"/>
</dbReference>
<gene>
    <name evidence="1" type="ORF">V6256_03005</name>
</gene>
<dbReference type="EMBL" id="JBAKAZ010000007">
    <property type="protein sequence ID" value="MEL0628566.1"/>
    <property type="molecule type" value="Genomic_DNA"/>
</dbReference>
<sequence>MATFSTSIYQVVSTALIDLSEAQAKGKIPRNPLSETHFLAAWTTNSIKKKRFEADVVPTLQLWQRKARSLGKNANLVETFNTIKENYQHVFDQALKNKIILKDQLTALCNDLNEADWVVNTDLEVKDKLNRHSAGKSSLIICNSQFDSHFENGVLIKPISLYIRGDFAVALRSAYANTLLLHKVTDYKSKVKYHGEYIVYPHNDGEFLPELVKQS</sequence>